<evidence type="ECO:0000313" key="2">
    <source>
        <dbReference type="Proteomes" id="UP001056635"/>
    </source>
</evidence>
<protein>
    <submittedName>
        <fullName evidence="1">Uncharacterized protein</fullName>
    </submittedName>
</protein>
<accession>A0ABY4RBF6</accession>
<name>A0ABY4RBF6_9GAMM</name>
<dbReference type="EMBL" id="CP082904">
    <property type="protein sequence ID" value="UQY44648.1"/>
    <property type="molecule type" value="Genomic_DNA"/>
</dbReference>
<dbReference type="PROSITE" id="PS51257">
    <property type="entry name" value="PROKAR_LIPOPROTEIN"/>
    <property type="match status" value="1"/>
</dbReference>
<sequence>MLMVKRLMILNHITLILMNSSVMLLACGDWNRHRKIKGFTAMFSRWKKNGATPSTSGSHTQQAGPLLYQGDKTLTALLNAEFNKHFLRVVNHNIVSNTSSFSRGKMLEAMQKDLPRMEYYIEGRPVSAPGNLERSLANFHQIINGNASLLWLNHYIDSVSAFLHQGIFVDICESIPWWEDDHGERWDIRMISLDQKRSQNAFDINCHGYIKITAQSSVTNLILKNGDIILTDRRASLLQLQVTLLMMKGGNGSCMVANALNGADRAILKISCQGKM</sequence>
<reference evidence="1" key="1">
    <citation type="submission" date="2021-09" db="EMBL/GenBank/DDBJ databases">
        <title>First case of bloodstream infection caused by Mixta hanseatica sp. nov., a member of the Erwiniaceae family.</title>
        <authorList>
            <person name="Both A."/>
            <person name="Huang J."/>
            <person name="Wenzel P."/>
            <person name="Aepfelbacher M."/>
            <person name="Rohde H."/>
            <person name="Christner M."/>
            <person name="Hentschke M."/>
        </authorList>
    </citation>
    <scope>NUCLEOTIDE SEQUENCE</scope>
    <source>
        <strain evidence="1">X22927</strain>
    </source>
</reference>
<dbReference type="Proteomes" id="UP001056635">
    <property type="component" value="Chromosome"/>
</dbReference>
<keyword evidence="2" id="KW-1185">Reference proteome</keyword>
<proteinExistence type="predicted"/>
<organism evidence="1 2">
    <name type="scientific">Mixta hanseatica</name>
    <dbReference type="NCBI Taxonomy" id="2872648"/>
    <lineage>
        <taxon>Bacteria</taxon>
        <taxon>Pseudomonadati</taxon>
        <taxon>Pseudomonadota</taxon>
        <taxon>Gammaproteobacteria</taxon>
        <taxon>Enterobacterales</taxon>
        <taxon>Erwiniaceae</taxon>
        <taxon>Mixta</taxon>
    </lineage>
</organism>
<gene>
    <name evidence="1" type="ORF">K6958_02820</name>
</gene>
<evidence type="ECO:0000313" key="1">
    <source>
        <dbReference type="EMBL" id="UQY44648.1"/>
    </source>
</evidence>
<dbReference type="RefSeq" id="WP_249893237.1">
    <property type="nucleotide sequence ID" value="NZ_CP082904.1"/>
</dbReference>